<dbReference type="RefSeq" id="WP_377494004.1">
    <property type="nucleotide sequence ID" value="NZ_JBHMDO010000021.1"/>
</dbReference>
<gene>
    <name evidence="2" type="ORF">ACFFSY_11650</name>
</gene>
<accession>A0ABV5KN06</accession>
<reference evidence="2 3" key="1">
    <citation type="submission" date="2024-09" db="EMBL/GenBank/DDBJ databases">
        <authorList>
            <person name="Sun Q."/>
            <person name="Mori K."/>
        </authorList>
    </citation>
    <scope>NUCLEOTIDE SEQUENCE [LARGE SCALE GENOMIC DNA]</scope>
    <source>
        <strain evidence="2 3">TISTR 2452</strain>
    </source>
</reference>
<dbReference type="EMBL" id="JBHMDO010000021">
    <property type="protein sequence ID" value="MFB9326569.1"/>
    <property type="molecule type" value="Genomic_DNA"/>
</dbReference>
<organism evidence="2 3">
    <name type="scientific">Paenibacillus aurantiacus</name>
    <dbReference type="NCBI Taxonomy" id="1936118"/>
    <lineage>
        <taxon>Bacteria</taxon>
        <taxon>Bacillati</taxon>
        <taxon>Bacillota</taxon>
        <taxon>Bacilli</taxon>
        <taxon>Bacillales</taxon>
        <taxon>Paenibacillaceae</taxon>
        <taxon>Paenibacillus</taxon>
    </lineage>
</organism>
<dbReference type="InterPro" id="IPR013785">
    <property type="entry name" value="Aldolase_TIM"/>
</dbReference>
<keyword evidence="1" id="KW-0732">Signal</keyword>
<keyword evidence="3" id="KW-1185">Reference proteome</keyword>
<evidence type="ECO:0000313" key="2">
    <source>
        <dbReference type="EMBL" id="MFB9326569.1"/>
    </source>
</evidence>
<evidence type="ECO:0000313" key="3">
    <source>
        <dbReference type="Proteomes" id="UP001589747"/>
    </source>
</evidence>
<comment type="caution">
    <text evidence="2">The sequence shown here is derived from an EMBL/GenBank/DDBJ whole genome shotgun (WGS) entry which is preliminary data.</text>
</comment>
<evidence type="ECO:0008006" key="4">
    <source>
        <dbReference type="Google" id="ProtNLM"/>
    </source>
</evidence>
<proteinExistence type="predicted"/>
<dbReference type="InterPro" id="IPR017853">
    <property type="entry name" value="GH"/>
</dbReference>
<name>A0ABV5KN06_9BACL</name>
<dbReference type="Gene3D" id="3.20.20.70">
    <property type="entry name" value="Aldolase class I"/>
    <property type="match status" value="1"/>
</dbReference>
<sequence length="665" mass="72754">MRTSRRLSTLLLACLIALAPIHVGGAAGHADASGDASLLLYPLPSVQQDATKLRFEYRAAKPGTYRVSLRIKTAGQTAYRAGTLSKSTITAAAAGLATYQVTWNRLADKLKPNDGADVQLAVTDASGKTETFELRGYKPEAKANARERIDNYLIYYGAWTDALVNRVKSQYKLIILDTRAGITSRQVARLRMGKDPHRADDDVIVLGYLSAGEDSRTIGLTPAQMKKDKRFVLDGTGPAVDPRQGAPYPDGGSLKGPIDVVGKLTGGGFAPFYLNDNFTTNGKGANRVPDFNANFNGAFVNIGHPLWYTVLSNMTLKQDKVSGIRELLGTDYGAGYGLDGLFIDTLDTAAPNSYTNASSWNQSEFEWTAPGTRAFIQKLSQQYPAALLAANRGLFFYNPDLGAYEHTLRPYVDFVMFESFRLNNSADEYYNATFFADNKYNAAQKLLAEADRPDGFRVLSLGYAEGPAGGQLQQALHRSPLASGPRMLTDDINEAAVQLGMVHYLSNRLLTDINTFVKDYMPAKAERPVWGSTKTPAFGQPYEAPREGAQAAFFEDGKLIVQWDLAHSQARPIRYSLYVKEGTPFDMARDLKQQSDAAYVETVRPDVPSDYAGAGDRADRFPYQTSVSGLDPAKMYQVLIRARNAQGVHETNTHAVQVSSEPSTT</sequence>
<evidence type="ECO:0000256" key="1">
    <source>
        <dbReference type="SAM" id="SignalP"/>
    </source>
</evidence>
<dbReference type="Proteomes" id="UP001589747">
    <property type="component" value="Unassembled WGS sequence"/>
</dbReference>
<feature type="chain" id="PRO_5046083582" description="Fibronectin type-III domain-containing protein" evidence="1">
    <location>
        <begin position="20"/>
        <end position="665"/>
    </location>
</feature>
<protein>
    <recommendedName>
        <fullName evidence="4">Fibronectin type-III domain-containing protein</fullName>
    </recommendedName>
</protein>
<feature type="signal peptide" evidence="1">
    <location>
        <begin position="1"/>
        <end position="19"/>
    </location>
</feature>
<dbReference type="SUPFAM" id="SSF51445">
    <property type="entry name" value="(Trans)glycosidases"/>
    <property type="match status" value="1"/>
</dbReference>